<evidence type="ECO:0000256" key="1">
    <source>
        <dbReference type="ARBA" id="ARBA00009437"/>
    </source>
</evidence>
<name>A0A917ZAF1_9GAMM</name>
<reference evidence="6 7" key="1">
    <citation type="journal article" date="2014" name="Int. J. Syst. Evol. Microbiol.">
        <title>Complete genome sequence of Corynebacterium casei LMG S-19264T (=DSM 44701T), isolated from a smear-ripened cheese.</title>
        <authorList>
            <consortium name="US DOE Joint Genome Institute (JGI-PGF)"/>
            <person name="Walter F."/>
            <person name="Albersmeier A."/>
            <person name="Kalinowski J."/>
            <person name="Ruckert C."/>
        </authorList>
    </citation>
    <scope>NUCLEOTIDE SEQUENCE [LARGE SCALE GENOMIC DNA]</scope>
    <source>
        <strain evidence="6 7">CGMCC 1.7286</strain>
    </source>
</reference>
<dbReference type="Gene3D" id="3.40.190.290">
    <property type="match status" value="1"/>
</dbReference>
<dbReference type="CDD" id="cd08419">
    <property type="entry name" value="PBP2_CbbR_RubisCO_like"/>
    <property type="match status" value="1"/>
</dbReference>
<dbReference type="AlphaFoldDB" id="A0A917ZAF1"/>
<evidence type="ECO:0000313" key="6">
    <source>
        <dbReference type="EMBL" id="GGO78552.1"/>
    </source>
</evidence>
<proteinExistence type="inferred from homology"/>
<protein>
    <submittedName>
        <fullName evidence="6">Transcriptional regulator</fullName>
    </submittedName>
</protein>
<evidence type="ECO:0000259" key="5">
    <source>
        <dbReference type="PROSITE" id="PS50931"/>
    </source>
</evidence>
<dbReference type="GO" id="GO:0000976">
    <property type="term" value="F:transcription cis-regulatory region binding"/>
    <property type="evidence" value="ECO:0007669"/>
    <property type="project" value="TreeGrafter"/>
</dbReference>
<dbReference type="InterPro" id="IPR000847">
    <property type="entry name" value="LysR_HTH_N"/>
</dbReference>
<organism evidence="6 7">
    <name type="scientific">Marinobacterium nitratireducens</name>
    <dbReference type="NCBI Taxonomy" id="518897"/>
    <lineage>
        <taxon>Bacteria</taxon>
        <taxon>Pseudomonadati</taxon>
        <taxon>Pseudomonadota</taxon>
        <taxon>Gammaproteobacteria</taxon>
        <taxon>Oceanospirillales</taxon>
        <taxon>Oceanospirillaceae</taxon>
        <taxon>Marinobacterium</taxon>
    </lineage>
</organism>
<evidence type="ECO:0000256" key="2">
    <source>
        <dbReference type="ARBA" id="ARBA00023015"/>
    </source>
</evidence>
<dbReference type="InterPro" id="IPR036390">
    <property type="entry name" value="WH_DNA-bd_sf"/>
</dbReference>
<evidence type="ECO:0000313" key="7">
    <source>
        <dbReference type="Proteomes" id="UP000599578"/>
    </source>
</evidence>
<gene>
    <name evidence="6" type="ORF">GCM10011348_10730</name>
</gene>
<dbReference type="RefSeq" id="WP_188859133.1">
    <property type="nucleotide sequence ID" value="NZ_BMLT01000002.1"/>
</dbReference>
<sequence length="323" mass="35776">MAYTLPQLLNRLSFRQLQVFAAVYRLKGYSRAATELGLTQPAISAQVRQLEQALGQPLFDYVGKKLYTTAAGEQVARSVQQVFGELENLQMQLSELEGTVWGTLNLAAVSTAQYVVPHLLAGFLKQYPKVDVKLKVVNRAQAIERLAENHDDLVIMGMVPEDRSLTFMPFLDNELIPVLPRGHALAGRKDLTLADFLEYPLLLREQGSGTRKALEAFCVEQRLQLNGIMELGSNAAVKHGVLAGLGVAVMPRLSVQLELENGLLEQAELAGFPLRRSWCTVYPRSKHLTPVAEAFLTYVQDNLKPIKAQFEDLYRLGSGAKSA</sequence>
<dbReference type="PANTHER" id="PTHR30126:SF5">
    <property type="entry name" value="HTH-TYPE TRANSCRIPTIONAL ACTIVATOR CMPR"/>
    <property type="match status" value="1"/>
</dbReference>
<feature type="domain" description="HTH lysR-type" evidence="5">
    <location>
        <begin position="12"/>
        <end position="69"/>
    </location>
</feature>
<dbReference type="Pfam" id="PF00126">
    <property type="entry name" value="HTH_1"/>
    <property type="match status" value="1"/>
</dbReference>
<comment type="caution">
    <text evidence="6">The sequence shown here is derived from an EMBL/GenBank/DDBJ whole genome shotgun (WGS) entry which is preliminary data.</text>
</comment>
<dbReference type="InterPro" id="IPR005119">
    <property type="entry name" value="LysR_subst-bd"/>
</dbReference>
<keyword evidence="2" id="KW-0805">Transcription regulation</keyword>
<dbReference type="GO" id="GO:0003700">
    <property type="term" value="F:DNA-binding transcription factor activity"/>
    <property type="evidence" value="ECO:0007669"/>
    <property type="project" value="InterPro"/>
</dbReference>
<dbReference type="Proteomes" id="UP000599578">
    <property type="component" value="Unassembled WGS sequence"/>
</dbReference>
<dbReference type="EMBL" id="BMLT01000002">
    <property type="protein sequence ID" value="GGO78552.1"/>
    <property type="molecule type" value="Genomic_DNA"/>
</dbReference>
<dbReference type="PANTHER" id="PTHR30126">
    <property type="entry name" value="HTH-TYPE TRANSCRIPTIONAL REGULATOR"/>
    <property type="match status" value="1"/>
</dbReference>
<accession>A0A917ZAF1</accession>
<dbReference type="PROSITE" id="PS50931">
    <property type="entry name" value="HTH_LYSR"/>
    <property type="match status" value="1"/>
</dbReference>
<comment type="similarity">
    <text evidence="1">Belongs to the LysR transcriptional regulatory family.</text>
</comment>
<dbReference type="Gene3D" id="1.10.10.10">
    <property type="entry name" value="Winged helix-like DNA-binding domain superfamily/Winged helix DNA-binding domain"/>
    <property type="match status" value="1"/>
</dbReference>
<keyword evidence="7" id="KW-1185">Reference proteome</keyword>
<evidence type="ECO:0000256" key="4">
    <source>
        <dbReference type="ARBA" id="ARBA00023163"/>
    </source>
</evidence>
<evidence type="ECO:0000256" key="3">
    <source>
        <dbReference type="ARBA" id="ARBA00023125"/>
    </source>
</evidence>
<dbReference type="SUPFAM" id="SSF53850">
    <property type="entry name" value="Periplasmic binding protein-like II"/>
    <property type="match status" value="1"/>
</dbReference>
<keyword evidence="4" id="KW-0804">Transcription</keyword>
<keyword evidence="3" id="KW-0238">DNA-binding</keyword>
<dbReference type="InterPro" id="IPR036388">
    <property type="entry name" value="WH-like_DNA-bd_sf"/>
</dbReference>
<dbReference type="PRINTS" id="PR00039">
    <property type="entry name" value="HTHLYSR"/>
</dbReference>
<dbReference type="Pfam" id="PF03466">
    <property type="entry name" value="LysR_substrate"/>
    <property type="match status" value="1"/>
</dbReference>
<dbReference type="SUPFAM" id="SSF46785">
    <property type="entry name" value="Winged helix' DNA-binding domain"/>
    <property type="match status" value="1"/>
</dbReference>